<accession>A0A9D4DIR5</accession>
<proteinExistence type="predicted"/>
<sequence>MEDSVNATYKQTFGILQSYIFDPRNKINMHHTETALNVLGHCNEMEGEYAGA</sequence>
<dbReference type="EMBL" id="JAIWYP010000010">
    <property type="protein sequence ID" value="KAH3748822.1"/>
    <property type="molecule type" value="Genomic_DNA"/>
</dbReference>
<protein>
    <submittedName>
        <fullName evidence="1">Uncharacterized protein</fullName>
    </submittedName>
</protein>
<dbReference type="Proteomes" id="UP000828390">
    <property type="component" value="Unassembled WGS sequence"/>
</dbReference>
<reference evidence="1" key="2">
    <citation type="submission" date="2020-11" db="EMBL/GenBank/DDBJ databases">
        <authorList>
            <person name="McCartney M.A."/>
            <person name="Auch B."/>
            <person name="Kono T."/>
            <person name="Mallez S."/>
            <person name="Becker A."/>
            <person name="Gohl D.M."/>
            <person name="Silverstein K.A.T."/>
            <person name="Koren S."/>
            <person name="Bechman K.B."/>
            <person name="Herman A."/>
            <person name="Abrahante J.E."/>
            <person name="Garbe J."/>
        </authorList>
    </citation>
    <scope>NUCLEOTIDE SEQUENCE</scope>
    <source>
        <strain evidence="1">Duluth1</strain>
        <tissue evidence="1">Whole animal</tissue>
    </source>
</reference>
<dbReference type="AlphaFoldDB" id="A0A9D4DIR5"/>
<keyword evidence="2" id="KW-1185">Reference proteome</keyword>
<comment type="caution">
    <text evidence="1">The sequence shown here is derived from an EMBL/GenBank/DDBJ whole genome shotgun (WGS) entry which is preliminary data.</text>
</comment>
<gene>
    <name evidence="1" type="ORF">DPMN_183277</name>
</gene>
<name>A0A9D4DIR5_DREPO</name>
<evidence type="ECO:0000313" key="1">
    <source>
        <dbReference type="EMBL" id="KAH3748822.1"/>
    </source>
</evidence>
<organism evidence="1 2">
    <name type="scientific">Dreissena polymorpha</name>
    <name type="common">Zebra mussel</name>
    <name type="synonym">Mytilus polymorpha</name>
    <dbReference type="NCBI Taxonomy" id="45954"/>
    <lineage>
        <taxon>Eukaryota</taxon>
        <taxon>Metazoa</taxon>
        <taxon>Spiralia</taxon>
        <taxon>Lophotrochozoa</taxon>
        <taxon>Mollusca</taxon>
        <taxon>Bivalvia</taxon>
        <taxon>Autobranchia</taxon>
        <taxon>Heteroconchia</taxon>
        <taxon>Euheterodonta</taxon>
        <taxon>Imparidentia</taxon>
        <taxon>Neoheterodontei</taxon>
        <taxon>Myida</taxon>
        <taxon>Dreissenoidea</taxon>
        <taxon>Dreissenidae</taxon>
        <taxon>Dreissena</taxon>
    </lineage>
</organism>
<evidence type="ECO:0000313" key="2">
    <source>
        <dbReference type="Proteomes" id="UP000828390"/>
    </source>
</evidence>
<reference evidence="1" key="1">
    <citation type="journal article" date="2019" name="bioRxiv">
        <title>The Genome of the Zebra Mussel, Dreissena polymorpha: A Resource for Invasive Species Research.</title>
        <authorList>
            <person name="McCartney M.A."/>
            <person name="Auch B."/>
            <person name="Kono T."/>
            <person name="Mallez S."/>
            <person name="Zhang Y."/>
            <person name="Obille A."/>
            <person name="Becker A."/>
            <person name="Abrahante J.E."/>
            <person name="Garbe J."/>
            <person name="Badalamenti J.P."/>
            <person name="Herman A."/>
            <person name="Mangelson H."/>
            <person name="Liachko I."/>
            <person name="Sullivan S."/>
            <person name="Sone E.D."/>
            <person name="Koren S."/>
            <person name="Silverstein K.A.T."/>
            <person name="Beckman K.B."/>
            <person name="Gohl D.M."/>
        </authorList>
    </citation>
    <scope>NUCLEOTIDE SEQUENCE</scope>
    <source>
        <strain evidence="1">Duluth1</strain>
        <tissue evidence="1">Whole animal</tissue>
    </source>
</reference>